<sequence>MVPPTSSLNAPPGRPKIAQSVEGLTRLPLIAHGDYPRIQLAQMALSGGLSFTAMEPLISWDSEKRKFLCCLYRFWDRDINAYKAVFDAVYQDDLRNAGFKDGAPKGRFRGQWHHLKSRVLPDWVDVHLSPFDKEGRWAPFVATIRRTLRSLDIRLRENTVDPLDAATYERAKETLSQTQAQDDTDMAVDFEEVDEVIDEYVTAEIEGPPADVSVHDDRALCKYGDKVCFWCVQERIVQITNSRGNPRARRNYIPPVLYRWSNVDSQGINTRNILVAGLFEDWDKYFSPNTIYPDKFQDYFRKHVHVAEVPSPFISTCKSMLSPVHRAIRNKEGALISLIDTKGLDFVYSARNLCWLHKVRVGKSTYNGAGEFLIWGKVPSCNIISSFKVSTLEQIANEHGDIAELLQLDTIASYERNRKALHTALSGQRHYPDRTSGEIIGKLLSLLQVRFEYSGEIGRGMFYSWRLRKPGNPGEAFYEGIRAGYGLSAETPMTVDEHQQPEVYVISDDDDDDEDDEDDDDDESVTEAGLSEDEDNDQSPASTDDFSYVFVRRGSHVSHSHEQTEANDEIMHVETQCSSYPSSTPCCGDQNETRPLHGPFNQDEQHSDADDDSYVLCNSDILRSNTPRIHDEEETEEEDDDDDVIVKWPRRNRRSYPAIRTWDAYTGRWIAQQDELSRQVKGHPPTDVSAARRRFASSDADSCVSLVSEESDLVAPDSVIEAMCDNMEVDTESSVERNQSTENIDWQYQFALDRARQRMILG</sequence>
<evidence type="ECO:0000313" key="3">
    <source>
        <dbReference type="EMBL" id="PYI13168.1"/>
    </source>
</evidence>
<dbReference type="EMBL" id="KZ825258">
    <property type="protein sequence ID" value="PYI13168.1"/>
    <property type="molecule type" value="Genomic_DNA"/>
</dbReference>
<evidence type="ECO:0000313" key="4">
    <source>
        <dbReference type="Proteomes" id="UP000249829"/>
    </source>
</evidence>
<organism evidence="3 4">
    <name type="scientific">Aspergillus violaceofuscus (strain CBS 115571)</name>
    <dbReference type="NCBI Taxonomy" id="1450538"/>
    <lineage>
        <taxon>Eukaryota</taxon>
        <taxon>Fungi</taxon>
        <taxon>Dikarya</taxon>
        <taxon>Ascomycota</taxon>
        <taxon>Pezizomycotina</taxon>
        <taxon>Eurotiomycetes</taxon>
        <taxon>Eurotiomycetidae</taxon>
        <taxon>Eurotiales</taxon>
        <taxon>Aspergillaceae</taxon>
        <taxon>Aspergillus</taxon>
    </lineage>
</organism>
<dbReference type="AlphaFoldDB" id="A0A2V5GQH3"/>
<feature type="region of interest" description="Disordered" evidence="1">
    <location>
        <begin position="576"/>
        <end position="611"/>
    </location>
</feature>
<dbReference type="Pfam" id="PF24494">
    <property type="entry name" value="DUF7587"/>
    <property type="match status" value="1"/>
</dbReference>
<evidence type="ECO:0000256" key="1">
    <source>
        <dbReference type="SAM" id="MobiDB-lite"/>
    </source>
</evidence>
<accession>A0A2V5GQH3</accession>
<protein>
    <recommendedName>
        <fullName evidence="2">DUF7587 domain-containing protein</fullName>
    </recommendedName>
</protein>
<evidence type="ECO:0000259" key="2">
    <source>
        <dbReference type="Pfam" id="PF24494"/>
    </source>
</evidence>
<feature type="compositionally biased region" description="Polar residues" evidence="1">
    <location>
        <begin position="576"/>
        <end position="585"/>
    </location>
</feature>
<name>A0A2V5GQH3_ASPV1</name>
<keyword evidence="4" id="KW-1185">Reference proteome</keyword>
<feature type="region of interest" description="Disordered" evidence="1">
    <location>
        <begin position="495"/>
        <end position="543"/>
    </location>
</feature>
<feature type="compositionally biased region" description="Acidic residues" evidence="1">
    <location>
        <begin position="507"/>
        <end position="537"/>
    </location>
</feature>
<reference evidence="3 4" key="1">
    <citation type="submission" date="2018-02" db="EMBL/GenBank/DDBJ databases">
        <title>The genomes of Aspergillus section Nigri reveals drivers in fungal speciation.</title>
        <authorList>
            <consortium name="DOE Joint Genome Institute"/>
            <person name="Vesth T.C."/>
            <person name="Nybo J."/>
            <person name="Theobald S."/>
            <person name="Brandl J."/>
            <person name="Frisvad J.C."/>
            <person name="Nielsen K.F."/>
            <person name="Lyhne E.K."/>
            <person name="Kogle M.E."/>
            <person name="Kuo A."/>
            <person name="Riley R."/>
            <person name="Clum A."/>
            <person name="Nolan M."/>
            <person name="Lipzen A."/>
            <person name="Salamov A."/>
            <person name="Henrissat B."/>
            <person name="Wiebenga A."/>
            <person name="De vries R.P."/>
            <person name="Grigoriev I.V."/>
            <person name="Mortensen U.H."/>
            <person name="Andersen M.R."/>
            <person name="Baker S.E."/>
        </authorList>
    </citation>
    <scope>NUCLEOTIDE SEQUENCE [LARGE SCALE GENOMIC DNA]</scope>
    <source>
        <strain evidence="3 4">CBS 115571</strain>
    </source>
</reference>
<proteinExistence type="predicted"/>
<feature type="domain" description="DUF7587" evidence="2">
    <location>
        <begin position="253"/>
        <end position="392"/>
    </location>
</feature>
<dbReference type="Proteomes" id="UP000249829">
    <property type="component" value="Unassembled WGS sequence"/>
</dbReference>
<dbReference type="InterPro" id="IPR056009">
    <property type="entry name" value="DUF7587"/>
</dbReference>
<gene>
    <name evidence="3" type="ORF">BO99DRAFT_477916</name>
</gene>